<gene>
    <name evidence="10" type="ORF">EJ02DRAFT_419987</name>
</gene>
<sequence>MVSIDLLPRSRPSARPPNKLTTTYLFDLALFAREPKPSPALPSGVWPPKSAQTLLFATGPEAEDYVGSFCYTDTICTNALCRHTFETFGRSTQTWQDSFELRKTDHRGIGVYTKQAFKECDVLSWYAGELIPNASAPSDNDYLMEMPVGFLAQANDDSDAGLPSPSLSSVSADDSTVIIDDSKKANWTRFINHSCEHHCEFCLRQVGKMRTMAVEDVRDIPAGVELTVSYWSEYYGVKSRKICYCGVETCIGKSRRKGGGNGEEGLWSGKEKKVKVKKCRRVTPPLE</sequence>
<dbReference type="InterPro" id="IPR050777">
    <property type="entry name" value="SET2_Histone-Lys_MeTrsfase"/>
</dbReference>
<evidence type="ECO:0000313" key="10">
    <source>
        <dbReference type="EMBL" id="KAF1944937.1"/>
    </source>
</evidence>
<reference evidence="10" key="1">
    <citation type="journal article" date="2020" name="Stud. Mycol.">
        <title>101 Dothideomycetes genomes: a test case for predicting lifestyles and emergence of pathogens.</title>
        <authorList>
            <person name="Haridas S."/>
            <person name="Albert R."/>
            <person name="Binder M."/>
            <person name="Bloem J."/>
            <person name="Labutti K."/>
            <person name="Salamov A."/>
            <person name="Andreopoulos B."/>
            <person name="Baker S."/>
            <person name="Barry K."/>
            <person name="Bills G."/>
            <person name="Bluhm B."/>
            <person name="Cannon C."/>
            <person name="Castanera R."/>
            <person name="Culley D."/>
            <person name="Daum C."/>
            <person name="Ezra D."/>
            <person name="Gonzalez J."/>
            <person name="Henrissat B."/>
            <person name="Kuo A."/>
            <person name="Liang C."/>
            <person name="Lipzen A."/>
            <person name="Lutzoni F."/>
            <person name="Magnuson J."/>
            <person name="Mondo S."/>
            <person name="Nolan M."/>
            <person name="Ohm R."/>
            <person name="Pangilinan J."/>
            <person name="Park H.-J."/>
            <person name="Ramirez L."/>
            <person name="Alfaro M."/>
            <person name="Sun H."/>
            <person name="Tritt A."/>
            <person name="Yoshinaga Y."/>
            <person name="Zwiers L.-H."/>
            <person name="Turgeon B."/>
            <person name="Goodwin S."/>
            <person name="Spatafora J."/>
            <person name="Crous P."/>
            <person name="Grigoriev I."/>
        </authorList>
    </citation>
    <scope>NUCLEOTIDE SEQUENCE</scope>
    <source>
        <strain evidence="10">CBS 161.51</strain>
    </source>
</reference>
<dbReference type="OrthoDB" id="308383at2759"/>
<evidence type="ECO:0000256" key="3">
    <source>
        <dbReference type="ARBA" id="ARBA00022454"/>
    </source>
</evidence>
<dbReference type="GO" id="GO:0005634">
    <property type="term" value="C:nucleus"/>
    <property type="evidence" value="ECO:0007669"/>
    <property type="project" value="UniProtKB-SubCell"/>
</dbReference>
<evidence type="ECO:0000256" key="6">
    <source>
        <dbReference type="ARBA" id="ARBA00022691"/>
    </source>
</evidence>
<comment type="subcellular location">
    <subcellularLocation>
        <location evidence="2">Chromosome</location>
    </subcellularLocation>
    <subcellularLocation>
        <location evidence="1">Nucleus</location>
    </subcellularLocation>
</comment>
<evidence type="ECO:0000256" key="7">
    <source>
        <dbReference type="ARBA" id="ARBA00023242"/>
    </source>
</evidence>
<keyword evidence="4" id="KW-0489">Methyltransferase</keyword>
<keyword evidence="3" id="KW-0158">Chromosome</keyword>
<evidence type="ECO:0000256" key="5">
    <source>
        <dbReference type="ARBA" id="ARBA00022679"/>
    </source>
</evidence>
<keyword evidence="7" id="KW-0539">Nucleus</keyword>
<dbReference type="Pfam" id="PF00856">
    <property type="entry name" value="SET"/>
    <property type="match status" value="1"/>
</dbReference>
<feature type="region of interest" description="Disordered" evidence="8">
    <location>
        <begin position="255"/>
        <end position="287"/>
    </location>
</feature>
<dbReference type="PANTHER" id="PTHR22884">
    <property type="entry name" value="SET DOMAIN PROTEINS"/>
    <property type="match status" value="1"/>
</dbReference>
<keyword evidence="6" id="KW-0949">S-adenosyl-L-methionine</keyword>
<organism evidence="10 11">
    <name type="scientific">Clathrospora elynae</name>
    <dbReference type="NCBI Taxonomy" id="706981"/>
    <lineage>
        <taxon>Eukaryota</taxon>
        <taxon>Fungi</taxon>
        <taxon>Dikarya</taxon>
        <taxon>Ascomycota</taxon>
        <taxon>Pezizomycotina</taxon>
        <taxon>Dothideomycetes</taxon>
        <taxon>Pleosporomycetidae</taxon>
        <taxon>Pleosporales</taxon>
        <taxon>Diademaceae</taxon>
        <taxon>Clathrospora</taxon>
    </lineage>
</organism>
<dbReference type="Proteomes" id="UP000800038">
    <property type="component" value="Unassembled WGS sequence"/>
</dbReference>
<name>A0A6A5T7A6_9PLEO</name>
<dbReference type="InterPro" id="IPR001214">
    <property type="entry name" value="SET_dom"/>
</dbReference>
<evidence type="ECO:0000259" key="9">
    <source>
        <dbReference type="PROSITE" id="PS50280"/>
    </source>
</evidence>
<evidence type="ECO:0000313" key="11">
    <source>
        <dbReference type="Proteomes" id="UP000800038"/>
    </source>
</evidence>
<evidence type="ECO:0000256" key="1">
    <source>
        <dbReference type="ARBA" id="ARBA00004123"/>
    </source>
</evidence>
<dbReference type="SUPFAM" id="SSF82199">
    <property type="entry name" value="SET domain"/>
    <property type="match status" value="1"/>
</dbReference>
<dbReference type="GO" id="GO:0008168">
    <property type="term" value="F:methyltransferase activity"/>
    <property type="evidence" value="ECO:0007669"/>
    <property type="project" value="UniProtKB-KW"/>
</dbReference>
<feature type="domain" description="SET" evidence="9">
    <location>
        <begin position="97"/>
        <end position="231"/>
    </location>
</feature>
<dbReference type="PROSITE" id="PS50280">
    <property type="entry name" value="SET"/>
    <property type="match status" value="1"/>
</dbReference>
<dbReference type="GO" id="GO:0032259">
    <property type="term" value="P:methylation"/>
    <property type="evidence" value="ECO:0007669"/>
    <property type="project" value="UniProtKB-KW"/>
</dbReference>
<evidence type="ECO:0000256" key="4">
    <source>
        <dbReference type="ARBA" id="ARBA00022603"/>
    </source>
</evidence>
<dbReference type="EMBL" id="ML976013">
    <property type="protein sequence ID" value="KAF1944937.1"/>
    <property type="molecule type" value="Genomic_DNA"/>
</dbReference>
<accession>A0A6A5T7A6</accession>
<dbReference type="GO" id="GO:0005694">
    <property type="term" value="C:chromosome"/>
    <property type="evidence" value="ECO:0007669"/>
    <property type="project" value="UniProtKB-SubCell"/>
</dbReference>
<dbReference type="InterPro" id="IPR046341">
    <property type="entry name" value="SET_dom_sf"/>
</dbReference>
<keyword evidence="11" id="KW-1185">Reference proteome</keyword>
<evidence type="ECO:0000256" key="2">
    <source>
        <dbReference type="ARBA" id="ARBA00004286"/>
    </source>
</evidence>
<proteinExistence type="predicted"/>
<dbReference type="SMART" id="SM00317">
    <property type="entry name" value="SET"/>
    <property type="match status" value="1"/>
</dbReference>
<evidence type="ECO:0000256" key="8">
    <source>
        <dbReference type="SAM" id="MobiDB-lite"/>
    </source>
</evidence>
<dbReference type="Gene3D" id="2.170.270.10">
    <property type="entry name" value="SET domain"/>
    <property type="match status" value="1"/>
</dbReference>
<keyword evidence="5" id="KW-0808">Transferase</keyword>
<dbReference type="AlphaFoldDB" id="A0A6A5T7A6"/>
<feature type="compositionally biased region" description="Basic residues" evidence="8">
    <location>
        <begin position="272"/>
        <end position="281"/>
    </location>
</feature>
<protein>
    <submittedName>
        <fullName evidence="10">SET domain-containing protein</fullName>
    </submittedName>
</protein>